<gene>
    <name evidence="3" type="ORF">SCAR479_09808</name>
</gene>
<dbReference type="InterPro" id="IPR027417">
    <property type="entry name" value="P-loop_NTPase"/>
</dbReference>
<dbReference type="PANTHER" id="PTHR36978">
    <property type="entry name" value="P-LOOP CONTAINING NUCLEOTIDE TRIPHOSPHATE HYDROLASE"/>
    <property type="match status" value="1"/>
</dbReference>
<organism evidence="3 4">
    <name type="scientific">Seiridium cardinale</name>
    <dbReference type="NCBI Taxonomy" id="138064"/>
    <lineage>
        <taxon>Eukaryota</taxon>
        <taxon>Fungi</taxon>
        <taxon>Dikarya</taxon>
        <taxon>Ascomycota</taxon>
        <taxon>Pezizomycotina</taxon>
        <taxon>Sordariomycetes</taxon>
        <taxon>Xylariomycetidae</taxon>
        <taxon>Amphisphaeriales</taxon>
        <taxon>Sporocadaceae</taxon>
        <taxon>Seiridium</taxon>
    </lineage>
</organism>
<feature type="domain" description="HIT-type" evidence="2">
    <location>
        <begin position="559"/>
        <end position="586"/>
    </location>
</feature>
<dbReference type="Pfam" id="PF04438">
    <property type="entry name" value="zf-HIT"/>
    <property type="match status" value="1"/>
</dbReference>
<dbReference type="CDD" id="cd21437">
    <property type="entry name" value="zf-HIT_ZNHIT1_like"/>
    <property type="match status" value="1"/>
</dbReference>
<dbReference type="InterPro" id="IPR007529">
    <property type="entry name" value="Znf_HIT"/>
</dbReference>
<protein>
    <recommendedName>
        <fullName evidence="2">HIT-type domain-containing protein</fullName>
    </recommendedName>
</protein>
<dbReference type="PANTHER" id="PTHR36978:SF4">
    <property type="entry name" value="P-LOOP CONTAINING NUCLEOSIDE TRIPHOSPHATE HYDROLASE PROTEIN"/>
    <property type="match status" value="1"/>
</dbReference>
<accession>A0ABR2XI38</accession>
<name>A0ABR2XI38_9PEZI</name>
<dbReference type="Gene3D" id="3.40.50.300">
    <property type="entry name" value="P-loop containing nucleotide triphosphate hydrolases"/>
    <property type="match status" value="1"/>
</dbReference>
<keyword evidence="4" id="KW-1185">Reference proteome</keyword>
<dbReference type="InterPro" id="IPR040632">
    <property type="entry name" value="Sulfotransfer_4"/>
</dbReference>
<proteinExistence type="predicted"/>
<evidence type="ECO:0000313" key="3">
    <source>
        <dbReference type="EMBL" id="KAK9773476.1"/>
    </source>
</evidence>
<evidence type="ECO:0000313" key="4">
    <source>
        <dbReference type="Proteomes" id="UP001465668"/>
    </source>
</evidence>
<evidence type="ECO:0000259" key="2">
    <source>
        <dbReference type="Pfam" id="PF04438"/>
    </source>
</evidence>
<feature type="region of interest" description="Disordered" evidence="1">
    <location>
        <begin position="457"/>
        <end position="518"/>
    </location>
</feature>
<comment type="caution">
    <text evidence="3">The sequence shown here is derived from an EMBL/GenBank/DDBJ whole genome shotgun (WGS) entry which is preliminary data.</text>
</comment>
<feature type="compositionally biased region" description="Polar residues" evidence="1">
    <location>
        <begin position="492"/>
        <end position="503"/>
    </location>
</feature>
<dbReference type="SUPFAM" id="SSF52540">
    <property type="entry name" value="P-loop containing nucleoside triphosphate hydrolases"/>
    <property type="match status" value="1"/>
</dbReference>
<reference evidence="3 4" key="1">
    <citation type="submission" date="2024-02" db="EMBL/GenBank/DDBJ databases">
        <title>First draft genome assembly of two strains of Seiridium cardinale.</title>
        <authorList>
            <person name="Emiliani G."/>
            <person name="Scali E."/>
        </authorList>
    </citation>
    <scope>NUCLEOTIDE SEQUENCE [LARGE SCALE GENOMIC DNA]</scope>
    <source>
        <strain evidence="3 4">BM-138-000479</strain>
    </source>
</reference>
<dbReference type="Pfam" id="PF17784">
    <property type="entry name" value="Sulfotransfer_4"/>
    <property type="match status" value="1"/>
</dbReference>
<dbReference type="Proteomes" id="UP001465668">
    <property type="component" value="Unassembled WGS sequence"/>
</dbReference>
<evidence type="ECO:0000256" key="1">
    <source>
        <dbReference type="SAM" id="MobiDB-lite"/>
    </source>
</evidence>
<dbReference type="EMBL" id="JARVKM010000050">
    <property type="protein sequence ID" value="KAK9773476.1"/>
    <property type="molecule type" value="Genomic_DNA"/>
</dbReference>
<sequence length="599" mass="65644">MSARSSEGTPKTGVQVLCLGLPRTGTFSMYEALTILGYKNVHHGLSPASQGKGTNLAEWRVWSRACDASFPSLPTYTGRGLTRAEWDELFVDCEAVTDIASLFAEQLIEAYPDAKIVLVERDIEPWRVSIDEVFTGMYSPAATFFITRIEPLLGTIAGPVSRRMWSGWLGLGDPDATTLDEKRAAAGERYKRHYQRVKELVPTNKRLDFRLGQGWGPLCEFLEREVPDGVEFPRTNDKEAFREFLERAWKKGLWQAFTQLGPYVVGLSAVPKVGAESFRGVPKLPPSTTMYVQLAPHRFDLNLAIFHTMNNFGVIEVASTKTTNAPGWAYVPDTGPALPNKTGAQSRKRARNTGANLSYADLTARQETKVRKGIEVLDRDNSRDVVIPIPSRSGANSRTGGKHTPNVRKILQSQKTFANHLDDFIALGAGIDPAANTTTGGSSRSAAAAATAAISRVRTAGVPQRKPETPAAPSSGKQATEKSEDVEMTDAPDSSSAYLQSYTGPLPTAHPSDSDPLLVSRVPPLPSDEELKALMSAPPLSYLDAKAGWNDEDKRYPTRVFCEVCGYWGRIRCTKCGVRVCALECLETHREECVTRYGL</sequence>